<proteinExistence type="predicted"/>
<organism evidence="1">
    <name type="scientific">marine sediment metagenome</name>
    <dbReference type="NCBI Taxonomy" id="412755"/>
    <lineage>
        <taxon>unclassified sequences</taxon>
        <taxon>metagenomes</taxon>
        <taxon>ecological metagenomes</taxon>
    </lineage>
</organism>
<evidence type="ECO:0000313" key="1">
    <source>
        <dbReference type="EMBL" id="GAH16578.1"/>
    </source>
</evidence>
<gene>
    <name evidence="1" type="ORF">S01H4_60491</name>
</gene>
<dbReference type="EMBL" id="BART01035682">
    <property type="protein sequence ID" value="GAH16578.1"/>
    <property type="molecule type" value="Genomic_DNA"/>
</dbReference>
<accession>X1F723</accession>
<feature type="non-terminal residue" evidence="1">
    <location>
        <position position="1"/>
    </location>
</feature>
<protein>
    <submittedName>
        <fullName evidence="1">Uncharacterized protein</fullName>
    </submittedName>
</protein>
<dbReference type="AlphaFoldDB" id="X1F723"/>
<reference evidence="1" key="1">
    <citation type="journal article" date="2014" name="Front. Microbiol.">
        <title>High frequency of phylogenetically diverse reductive dehalogenase-homologous genes in deep subseafloor sedimentary metagenomes.</title>
        <authorList>
            <person name="Kawai M."/>
            <person name="Futagami T."/>
            <person name="Toyoda A."/>
            <person name="Takaki Y."/>
            <person name="Nishi S."/>
            <person name="Hori S."/>
            <person name="Arai W."/>
            <person name="Tsubouchi T."/>
            <person name="Morono Y."/>
            <person name="Uchiyama I."/>
            <person name="Ito T."/>
            <person name="Fujiyama A."/>
            <person name="Inagaki F."/>
            <person name="Takami H."/>
        </authorList>
    </citation>
    <scope>NUCLEOTIDE SEQUENCE</scope>
    <source>
        <strain evidence="1">Expedition CK06-06</strain>
    </source>
</reference>
<name>X1F723_9ZZZZ</name>
<comment type="caution">
    <text evidence="1">The sequence shown here is derived from an EMBL/GenBank/DDBJ whole genome shotgun (WGS) entry which is preliminary data.</text>
</comment>
<sequence length="49" mass="5770">IIRTVGRIRRNDFTATNNDCFVFALSLKKEIIRQQTAKMFIKTTVEFSF</sequence>